<keyword evidence="3" id="KW-1185">Reference proteome</keyword>
<gene>
    <name evidence="2" type="ORF">SARC_08867</name>
</gene>
<feature type="compositionally biased region" description="Polar residues" evidence="1">
    <location>
        <begin position="185"/>
        <end position="197"/>
    </location>
</feature>
<dbReference type="RefSeq" id="XP_014152615.1">
    <property type="nucleotide sequence ID" value="XM_014297140.1"/>
</dbReference>
<feature type="region of interest" description="Disordered" evidence="1">
    <location>
        <begin position="1"/>
        <end position="27"/>
    </location>
</feature>
<organism evidence="2 3">
    <name type="scientific">Sphaeroforma arctica JP610</name>
    <dbReference type="NCBI Taxonomy" id="667725"/>
    <lineage>
        <taxon>Eukaryota</taxon>
        <taxon>Ichthyosporea</taxon>
        <taxon>Ichthyophonida</taxon>
        <taxon>Sphaeroforma</taxon>
    </lineage>
</organism>
<dbReference type="AlphaFoldDB" id="A0A0L0FRW9"/>
<feature type="compositionally biased region" description="Polar residues" evidence="1">
    <location>
        <begin position="277"/>
        <end position="297"/>
    </location>
</feature>
<feature type="region of interest" description="Disordered" evidence="1">
    <location>
        <begin position="183"/>
        <end position="333"/>
    </location>
</feature>
<proteinExistence type="predicted"/>
<evidence type="ECO:0000313" key="3">
    <source>
        <dbReference type="Proteomes" id="UP000054560"/>
    </source>
</evidence>
<evidence type="ECO:0000256" key="1">
    <source>
        <dbReference type="SAM" id="MobiDB-lite"/>
    </source>
</evidence>
<dbReference type="Proteomes" id="UP000054560">
    <property type="component" value="Unassembled WGS sequence"/>
</dbReference>
<sequence length="466" mass="49766">MRSIRDKVSGRAKHRGSFDLSSKRDRALSLTDPVPRVGSRRYISPDLKAPVLPDIAAEMLSGHPTPAPTPTPSSHLNSTETFAFEAQSALNVGRTVTHTSVHVNMPGYGDAQNGHGQASKSVTAPSTPRNHGQDQCVRTSSGGNLALPSSSQSAASSHGSRGIDAGLRRKSVPSVSLPILEDESTSVSVQENYTSPATPRKKSGGFGSFMWWGGRDNKGKAKHNEKGGDPTTEKGEKRTKTQSTVHETDEMDKESSVNHDCNAVDSNDSGNPGRHFCNSTLKQTPGDGNSTSSNSQREVGEESHTRCEYSNSSTEIGVVSDTSALSSGRRRRASTNAQMALKEMISHTGEDKKTVAHSQSLDYLQAFDAADPNTRSSPTADEFVAPAPYSRSFESHVKKGHPRGSISSVISNGDLMADMGVEILPQPQRAQITGPARRRRSSRIIITVDGTASRENVGNMPSIAHG</sequence>
<feature type="compositionally biased region" description="Basic and acidic residues" evidence="1">
    <location>
        <begin position="215"/>
        <end position="239"/>
    </location>
</feature>
<evidence type="ECO:0000313" key="2">
    <source>
        <dbReference type="EMBL" id="KNC78713.1"/>
    </source>
</evidence>
<dbReference type="GeneID" id="25909371"/>
<reference evidence="2 3" key="1">
    <citation type="submission" date="2011-02" db="EMBL/GenBank/DDBJ databases">
        <title>The Genome Sequence of Sphaeroforma arctica JP610.</title>
        <authorList>
            <consortium name="The Broad Institute Genome Sequencing Platform"/>
            <person name="Russ C."/>
            <person name="Cuomo C."/>
            <person name="Young S.K."/>
            <person name="Zeng Q."/>
            <person name="Gargeya S."/>
            <person name="Alvarado L."/>
            <person name="Berlin A."/>
            <person name="Chapman S.B."/>
            <person name="Chen Z."/>
            <person name="Freedman E."/>
            <person name="Gellesch M."/>
            <person name="Goldberg J."/>
            <person name="Griggs A."/>
            <person name="Gujja S."/>
            <person name="Heilman E."/>
            <person name="Heiman D."/>
            <person name="Howarth C."/>
            <person name="Mehta T."/>
            <person name="Neiman D."/>
            <person name="Pearson M."/>
            <person name="Roberts A."/>
            <person name="Saif S."/>
            <person name="Shea T."/>
            <person name="Shenoy N."/>
            <person name="Sisk P."/>
            <person name="Stolte C."/>
            <person name="Sykes S."/>
            <person name="White J."/>
            <person name="Yandava C."/>
            <person name="Burger G."/>
            <person name="Gray M.W."/>
            <person name="Holland P.W.H."/>
            <person name="King N."/>
            <person name="Lang F.B.F."/>
            <person name="Roger A.J."/>
            <person name="Ruiz-Trillo I."/>
            <person name="Haas B."/>
            <person name="Nusbaum C."/>
            <person name="Birren B."/>
        </authorList>
    </citation>
    <scope>NUCLEOTIDE SEQUENCE [LARGE SCALE GENOMIC DNA]</scope>
    <source>
        <strain evidence="2 3">JP610</strain>
    </source>
</reference>
<feature type="region of interest" description="Disordered" evidence="1">
    <location>
        <begin position="104"/>
        <end position="169"/>
    </location>
</feature>
<dbReference type="EMBL" id="KQ242438">
    <property type="protein sequence ID" value="KNC78713.1"/>
    <property type="molecule type" value="Genomic_DNA"/>
</dbReference>
<name>A0A0L0FRW9_9EUKA</name>
<feature type="compositionally biased region" description="Polar residues" evidence="1">
    <location>
        <begin position="114"/>
        <end position="130"/>
    </location>
</feature>
<accession>A0A0L0FRW9</accession>
<protein>
    <submittedName>
        <fullName evidence="2">Uncharacterized protein</fullName>
    </submittedName>
</protein>
<feature type="compositionally biased region" description="Basic and acidic residues" evidence="1">
    <location>
        <begin position="298"/>
        <end position="307"/>
    </location>
</feature>